<dbReference type="InterPro" id="IPR018200">
    <property type="entry name" value="USP_CS"/>
</dbReference>
<keyword evidence="6" id="KW-1185">Reference proteome</keyword>
<feature type="region of interest" description="Disordered" evidence="2">
    <location>
        <begin position="586"/>
        <end position="645"/>
    </location>
</feature>
<feature type="domain" description="USP" evidence="4">
    <location>
        <begin position="675"/>
        <end position="980"/>
    </location>
</feature>
<dbReference type="InterPro" id="IPR050164">
    <property type="entry name" value="Peptidase_C19"/>
</dbReference>
<evidence type="ECO:0000313" key="6">
    <source>
        <dbReference type="Proteomes" id="UP000233837"/>
    </source>
</evidence>
<gene>
    <name evidence="5" type="primary">UBP16</name>
    <name evidence="5" type="ORF">MA16_Dca027155</name>
</gene>
<comment type="similarity">
    <text evidence="1">Belongs to the peptidase C19 family.</text>
</comment>
<dbReference type="GO" id="GO:0016579">
    <property type="term" value="P:protein deubiquitination"/>
    <property type="evidence" value="ECO:0007669"/>
    <property type="project" value="InterPro"/>
</dbReference>
<sequence length="1173" mass="128787">MPYQWNPGWSGAVLVVFFVFFLVLALVVRRKWRLARIRRMEVMRLVRLAAAEAERAEKEAAAFIFSVEKPVSVVDGGGIGMQNCAVCHNPTTTRCSRCKAVKYWSVMLFFGSLFVMRGTGCSLTLIVCCSGTCQITHWRQGHKYECHPPLIFEHYKGQPNVSDLKGVENEKPEMSGNGLGIDGNGHTAHDGFSIAQSISNTGVAQSEPSVLIDRRLDMEVKPNDTKGRANISNLMGVQDEKPEISGNGLGIEGKGHATSGGFYVDQSVSNTVEAPSEPPVLVFSRSDIEVKPNDAKRLETFSTMPVSSESNITSKVHSENGEDGEKHFMNTSKKGSIIDPLSSSLSTISGRVEMLDNASCSEGLPRGQHADANAHDRLDEVFPGSYPDRHKTSVTDSGQPNLPTFPHTTTTAGSLSYASFSSDLQPHLTHVNHETEFKLSAPSNMNSPSPDKSIDARISKNAREFSPSGLGSINNNNSKTSKFSENYCEGRGETLDLTAAAGSTESQSCHNIHLQLDSRLHFEVDVKLSSMKSCSAATNGGISDFGETVSLVIGNSGEVAKESNNEQLKSSSPNYLKDHLVSAGHSKSFQRSGSPKVENIPPVSDKSLKADGSLPNGKITSRKAAQLISPSSSLSRRSQSGLSNHGHGKYDYKMLFPYDNFIRLYNSDKVEMHPCGLVNCGNSCYANAVLQCLAFTRPLAAYMLEGFHAKACPKVGWCFTCELETLLIKVKQGKSPVSPNGIISHIHDIGGNFGHGREEDAHEFLRYSIDALQSACLKEAGASIVGELAEETTLIQLIFGGYLRSKIKCMRCQGKSEQRERMMDLTIDIHGDIGTLEEALARFTASEVLEGDNKYKCGRCQSFERAKKQLTILEAPNVLTIAFKRYQSGKYGKLNRMVRFSEYLNLAPYMRGSDDNSPVYRLYAVVVHSGQANATFSGHYVCYVKNTQGKWFKADDSVVKEVDLQKVLSQGAYLLLYARCSPRAPSLLRKEMAKKIKSKELIDVPNSTTRSSSMFFHPGNKTNHNHTGLHDLFDERFRRPPKVDSSSDISSLFSYSDEGSSWSTESTKDSATSDDFADSSFSEPGYMNSPRRVSVSSDASSLDLKVDRDGGNVGESGSEGRESPSFLYSIKHYRNLTEQLSSRSNTDWVNSSERKSNVLFRRTGGDRTAQTFY</sequence>
<feature type="compositionally biased region" description="Low complexity" evidence="2">
    <location>
        <begin position="1044"/>
        <end position="1057"/>
    </location>
</feature>
<evidence type="ECO:0000256" key="3">
    <source>
        <dbReference type="SAM" id="Phobius"/>
    </source>
</evidence>
<dbReference type="SUPFAM" id="SSF54001">
    <property type="entry name" value="Cysteine proteinases"/>
    <property type="match status" value="1"/>
</dbReference>
<keyword evidence="3" id="KW-1133">Transmembrane helix</keyword>
<dbReference type="PANTHER" id="PTHR24006">
    <property type="entry name" value="UBIQUITIN CARBOXYL-TERMINAL HYDROLASE"/>
    <property type="match status" value="1"/>
</dbReference>
<keyword evidence="5" id="KW-0378">Hydrolase</keyword>
<dbReference type="GO" id="GO:0005829">
    <property type="term" value="C:cytosol"/>
    <property type="evidence" value="ECO:0007669"/>
    <property type="project" value="TreeGrafter"/>
</dbReference>
<feature type="compositionally biased region" description="Polar residues" evidence="2">
    <location>
        <begin position="304"/>
        <end position="315"/>
    </location>
</feature>
<feature type="compositionally biased region" description="Low complexity" evidence="2">
    <location>
        <begin position="1069"/>
        <end position="1082"/>
    </location>
</feature>
<name>A0A2I0W2B3_9ASPA</name>
<dbReference type="PANTHER" id="PTHR24006:SF874">
    <property type="entry name" value="UBIQUITIN CARBOXYL-TERMINAL HYDROLASE 16"/>
    <property type="match status" value="1"/>
</dbReference>
<dbReference type="FunFam" id="3.90.70.10:FF:000026">
    <property type="entry name" value="Ubiquitin carboxyl-terminal hydrolase 15"/>
    <property type="match status" value="1"/>
</dbReference>
<proteinExistence type="inferred from homology"/>
<dbReference type="InterPro" id="IPR028889">
    <property type="entry name" value="USP"/>
</dbReference>
<evidence type="ECO:0000256" key="2">
    <source>
        <dbReference type="SAM" id="MobiDB-lite"/>
    </source>
</evidence>
<feature type="compositionally biased region" description="Low complexity" evidence="2">
    <location>
        <begin position="1089"/>
        <end position="1103"/>
    </location>
</feature>
<dbReference type="Gene3D" id="3.90.70.10">
    <property type="entry name" value="Cysteine proteinases"/>
    <property type="match status" value="1"/>
</dbReference>
<protein>
    <submittedName>
        <fullName evidence="5">Ubiquitin carboxyl-terminal hydrolase 16</fullName>
    </submittedName>
</protein>
<keyword evidence="3" id="KW-0812">Transmembrane</keyword>
<dbReference type="InterPro" id="IPR038765">
    <property type="entry name" value="Papain-like_cys_pep_sf"/>
</dbReference>
<reference evidence="5 6" key="1">
    <citation type="journal article" date="2016" name="Sci. Rep.">
        <title>The Dendrobium catenatum Lindl. genome sequence provides insights into polysaccharide synthase, floral development and adaptive evolution.</title>
        <authorList>
            <person name="Zhang G.Q."/>
            <person name="Xu Q."/>
            <person name="Bian C."/>
            <person name="Tsai W.C."/>
            <person name="Yeh C.M."/>
            <person name="Liu K.W."/>
            <person name="Yoshida K."/>
            <person name="Zhang L.S."/>
            <person name="Chang S.B."/>
            <person name="Chen F."/>
            <person name="Shi Y."/>
            <person name="Su Y.Y."/>
            <person name="Zhang Y.Q."/>
            <person name="Chen L.J."/>
            <person name="Yin Y."/>
            <person name="Lin M."/>
            <person name="Huang H."/>
            <person name="Deng H."/>
            <person name="Wang Z.W."/>
            <person name="Zhu S.L."/>
            <person name="Zhao X."/>
            <person name="Deng C."/>
            <person name="Niu S.C."/>
            <person name="Huang J."/>
            <person name="Wang M."/>
            <person name="Liu G.H."/>
            <person name="Yang H.J."/>
            <person name="Xiao X.J."/>
            <person name="Hsiao Y.Y."/>
            <person name="Wu W.L."/>
            <person name="Chen Y.Y."/>
            <person name="Mitsuda N."/>
            <person name="Ohme-Takagi M."/>
            <person name="Luo Y.B."/>
            <person name="Van de Peer Y."/>
            <person name="Liu Z.J."/>
        </authorList>
    </citation>
    <scope>NUCLEOTIDE SEQUENCE [LARGE SCALE GENOMIC DNA]</scope>
    <source>
        <tissue evidence="5">The whole plant</tissue>
    </source>
</reference>
<evidence type="ECO:0000256" key="1">
    <source>
        <dbReference type="ARBA" id="ARBA00009085"/>
    </source>
</evidence>
<dbReference type="InterPro" id="IPR001394">
    <property type="entry name" value="Peptidase_C19_UCH"/>
</dbReference>
<feature type="region of interest" description="Disordered" evidence="2">
    <location>
        <begin position="1042"/>
        <end position="1122"/>
    </location>
</feature>
<feature type="compositionally biased region" description="Basic and acidic residues" evidence="2">
    <location>
        <begin position="316"/>
        <end position="325"/>
    </location>
</feature>
<dbReference type="CDD" id="cd02661">
    <property type="entry name" value="Peptidase_C19E"/>
    <property type="match status" value="1"/>
</dbReference>
<dbReference type="PROSITE" id="PS00972">
    <property type="entry name" value="USP_1"/>
    <property type="match status" value="1"/>
</dbReference>
<accession>A0A2I0W2B3</accession>
<dbReference type="AlphaFoldDB" id="A0A2I0W2B3"/>
<dbReference type="PROSITE" id="PS50235">
    <property type="entry name" value="USP_3"/>
    <property type="match status" value="1"/>
</dbReference>
<reference evidence="5 6" key="2">
    <citation type="journal article" date="2017" name="Nature">
        <title>The Apostasia genome and the evolution of orchids.</title>
        <authorList>
            <person name="Zhang G.Q."/>
            <person name="Liu K.W."/>
            <person name="Li Z."/>
            <person name="Lohaus R."/>
            <person name="Hsiao Y.Y."/>
            <person name="Niu S.C."/>
            <person name="Wang J.Y."/>
            <person name="Lin Y.C."/>
            <person name="Xu Q."/>
            <person name="Chen L.J."/>
            <person name="Yoshida K."/>
            <person name="Fujiwara S."/>
            <person name="Wang Z.W."/>
            <person name="Zhang Y.Q."/>
            <person name="Mitsuda N."/>
            <person name="Wang M."/>
            <person name="Liu G.H."/>
            <person name="Pecoraro L."/>
            <person name="Huang H.X."/>
            <person name="Xiao X.J."/>
            <person name="Lin M."/>
            <person name="Wu X.Y."/>
            <person name="Wu W.L."/>
            <person name="Chen Y.Y."/>
            <person name="Chang S.B."/>
            <person name="Sakamoto S."/>
            <person name="Ohme-Takagi M."/>
            <person name="Yagi M."/>
            <person name="Zeng S.J."/>
            <person name="Shen C.Y."/>
            <person name="Yeh C.M."/>
            <person name="Luo Y.B."/>
            <person name="Tsai W.C."/>
            <person name="Van de Peer Y."/>
            <person name="Liu Z.J."/>
        </authorList>
    </citation>
    <scope>NUCLEOTIDE SEQUENCE [LARGE SCALE GENOMIC DNA]</scope>
    <source>
        <tissue evidence="5">The whole plant</tissue>
    </source>
</reference>
<organism evidence="5 6">
    <name type="scientific">Dendrobium catenatum</name>
    <dbReference type="NCBI Taxonomy" id="906689"/>
    <lineage>
        <taxon>Eukaryota</taxon>
        <taxon>Viridiplantae</taxon>
        <taxon>Streptophyta</taxon>
        <taxon>Embryophyta</taxon>
        <taxon>Tracheophyta</taxon>
        <taxon>Spermatophyta</taxon>
        <taxon>Magnoliopsida</taxon>
        <taxon>Liliopsida</taxon>
        <taxon>Asparagales</taxon>
        <taxon>Orchidaceae</taxon>
        <taxon>Epidendroideae</taxon>
        <taxon>Malaxideae</taxon>
        <taxon>Dendrobiinae</taxon>
        <taxon>Dendrobium</taxon>
    </lineage>
</organism>
<dbReference type="Proteomes" id="UP000233837">
    <property type="component" value="Unassembled WGS sequence"/>
</dbReference>
<feature type="compositionally biased region" description="Low complexity" evidence="2">
    <location>
        <begin position="629"/>
        <end position="643"/>
    </location>
</feature>
<evidence type="ECO:0000259" key="4">
    <source>
        <dbReference type="PROSITE" id="PS50235"/>
    </source>
</evidence>
<feature type="transmembrane region" description="Helical" evidence="3">
    <location>
        <begin position="103"/>
        <end position="127"/>
    </location>
</feature>
<dbReference type="GO" id="GO:0005634">
    <property type="term" value="C:nucleus"/>
    <property type="evidence" value="ECO:0007669"/>
    <property type="project" value="TreeGrafter"/>
</dbReference>
<keyword evidence="3" id="KW-0472">Membrane</keyword>
<dbReference type="EMBL" id="KZ502997">
    <property type="protein sequence ID" value="PKU69805.1"/>
    <property type="molecule type" value="Genomic_DNA"/>
</dbReference>
<evidence type="ECO:0000313" key="5">
    <source>
        <dbReference type="EMBL" id="PKU69805.1"/>
    </source>
</evidence>
<feature type="region of interest" description="Disordered" evidence="2">
    <location>
        <begin position="304"/>
        <end position="325"/>
    </location>
</feature>
<dbReference type="GO" id="GO:0004843">
    <property type="term" value="F:cysteine-type deubiquitinase activity"/>
    <property type="evidence" value="ECO:0007669"/>
    <property type="project" value="InterPro"/>
</dbReference>
<dbReference type="Pfam" id="PF00443">
    <property type="entry name" value="UCH"/>
    <property type="match status" value="1"/>
</dbReference>
<feature type="transmembrane region" description="Helical" evidence="3">
    <location>
        <begin position="6"/>
        <end position="28"/>
    </location>
</feature>